<name>A0A833GXS1_9LEPT</name>
<evidence type="ECO:0000313" key="3">
    <source>
        <dbReference type="Proteomes" id="UP000460298"/>
    </source>
</evidence>
<keyword evidence="1" id="KW-0175">Coiled coil</keyword>
<dbReference type="AlphaFoldDB" id="A0A833GXS1"/>
<comment type="caution">
    <text evidence="2">The sequence shown here is derived from an EMBL/GenBank/DDBJ whole genome shotgun (WGS) entry which is preliminary data.</text>
</comment>
<dbReference type="EMBL" id="WBUI01000036">
    <property type="protein sequence ID" value="KAB2929157.1"/>
    <property type="molecule type" value="Genomic_DNA"/>
</dbReference>
<sequence length="126" mass="14034">MALPLETILDLMDLLAAQEERRRQIEEAKAEMRTQKADVLAQKAEADTAAVDLNDYLKSLMRDRSCRASTACKAHIREVQQSLKDAKSGGLQALSASHFIQRKIDTLAGDLSIVLDGDEAYLRYRA</sequence>
<feature type="coiled-coil region" evidence="1">
    <location>
        <begin position="8"/>
        <end position="45"/>
    </location>
</feature>
<accession>A0A833GXS1</accession>
<organism evidence="2 3">
    <name type="scientific">Leptonema illini</name>
    <dbReference type="NCBI Taxonomy" id="183"/>
    <lineage>
        <taxon>Bacteria</taxon>
        <taxon>Pseudomonadati</taxon>
        <taxon>Spirochaetota</taxon>
        <taxon>Spirochaetia</taxon>
        <taxon>Leptospirales</taxon>
        <taxon>Leptospiraceae</taxon>
        <taxon>Leptonema</taxon>
    </lineage>
</organism>
<dbReference type="Proteomes" id="UP000460298">
    <property type="component" value="Unassembled WGS sequence"/>
</dbReference>
<protein>
    <submittedName>
        <fullName evidence="2">Uncharacterized protein</fullName>
    </submittedName>
</protein>
<proteinExistence type="predicted"/>
<evidence type="ECO:0000256" key="1">
    <source>
        <dbReference type="SAM" id="Coils"/>
    </source>
</evidence>
<gene>
    <name evidence="2" type="ORF">F9K24_20755</name>
</gene>
<reference evidence="2 3" key="1">
    <citation type="submission" date="2019-10" db="EMBL/GenBank/DDBJ databases">
        <title>Extracellular Electron Transfer in a Candidatus Methanoperedens spp. Enrichment Culture.</title>
        <authorList>
            <person name="Berger S."/>
            <person name="Rangel Shaw D."/>
            <person name="Berben T."/>
            <person name="In 'T Zandt M."/>
            <person name="Frank J."/>
            <person name="Reimann J."/>
            <person name="Jetten M.S.M."/>
            <person name="Welte C.U."/>
        </authorList>
    </citation>
    <scope>NUCLEOTIDE SEQUENCE [LARGE SCALE GENOMIC DNA]</scope>
    <source>
        <strain evidence="2">SB12</strain>
    </source>
</reference>
<evidence type="ECO:0000313" key="2">
    <source>
        <dbReference type="EMBL" id="KAB2929157.1"/>
    </source>
</evidence>